<gene>
    <name evidence="2" type="ORF">ACGRVM_07730</name>
</gene>
<feature type="chain" id="PRO_5046362912" evidence="1">
    <location>
        <begin position="26"/>
        <end position="117"/>
    </location>
</feature>
<reference evidence="2 3" key="1">
    <citation type="submission" date="2024-10" db="EMBL/GenBank/DDBJ databases">
        <authorList>
            <person name="Yang X.-N."/>
        </authorList>
    </citation>
    <scope>NUCLEOTIDE SEQUENCE [LARGE SCALE GENOMIC DNA]</scope>
    <source>
        <strain evidence="2 3">CAU 1059</strain>
    </source>
</reference>
<comment type="caution">
    <text evidence="2">The sequence shown here is derived from an EMBL/GenBank/DDBJ whole genome shotgun (WGS) entry which is preliminary data.</text>
</comment>
<keyword evidence="3" id="KW-1185">Reference proteome</keyword>
<keyword evidence="1" id="KW-0732">Signal</keyword>
<name>A0ABW7I6H0_9RHOB</name>
<accession>A0ABW7I6H0</accession>
<evidence type="ECO:0000256" key="1">
    <source>
        <dbReference type="SAM" id="SignalP"/>
    </source>
</evidence>
<evidence type="ECO:0000313" key="2">
    <source>
        <dbReference type="EMBL" id="MFH0253778.1"/>
    </source>
</evidence>
<dbReference type="Proteomes" id="UP001607157">
    <property type="component" value="Unassembled WGS sequence"/>
</dbReference>
<dbReference type="EMBL" id="JBIHMM010000002">
    <property type="protein sequence ID" value="MFH0253778.1"/>
    <property type="molecule type" value="Genomic_DNA"/>
</dbReference>
<organism evidence="2 3">
    <name type="scientific">Roseovarius aquimarinus</name>
    <dbReference type="NCBI Taxonomy" id="1229156"/>
    <lineage>
        <taxon>Bacteria</taxon>
        <taxon>Pseudomonadati</taxon>
        <taxon>Pseudomonadota</taxon>
        <taxon>Alphaproteobacteria</taxon>
        <taxon>Rhodobacterales</taxon>
        <taxon>Roseobacteraceae</taxon>
        <taxon>Roseovarius</taxon>
    </lineage>
</organism>
<evidence type="ECO:0000313" key="3">
    <source>
        <dbReference type="Proteomes" id="UP001607157"/>
    </source>
</evidence>
<dbReference type="RefSeq" id="WP_377171187.1">
    <property type="nucleotide sequence ID" value="NZ_JBHTJC010000002.1"/>
</dbReference>
<sequence>MTITTTIRAALAASALALTSGAAFAASSPEELREALVGNTFMGDMGGGGYASYFAEDGTYLDATGGGTYEITDEGVCYPGTDFGCYEAQIDGDQLEWFQNGESAGTGIIKQGNTLEQ</sequence>
<protein>
    <submittedName>
        <fullName evidence="2">Uncharacterized protein</fullName>
    </submittedName>
</protein>
<feature type="signal peptide" evidence="1">
    <location>
        <begin position="1"/>
        <end position="25"/>
    </location>
</feature>
<proteinExistence type="predicted"/>